<dbReference type="SUPFAM" id="SSF55729">
    <property type="entry name" value="Acyl-CoA N-acyltransferases (Nat)"/>
    <property type="match status" value="1"/>
</dbReference>
<evidence type="ECO:0000313" key="2">
    <source>
        <dbReference type="EMBL" id="CAA9353750.1"/>
    </source>
</evidence>
<gene>
    <name evidence="2" type="ORF">AVDCRST_MAG93-7247</name>
</gene>
<dbReference type="AlphaFoldDB" id="A0A6J4M9Z1"/>
<evidence type="ECO:0000259" key="1">
    <source>
        <dbReference type="Pfam" id="PF13480"/>
    </source>
</evidence>
<dbReference type="Gene3D" id="3.40.630.30">
    <property type="match status" value="1"/>
</dbReference>
<feature type="non-terminal residue" evidence="2">
    <location>
        <position position="1"/>
    </location>
</feature>
<dbReference type="InterPro" id="IPR016181">
    <property type="entry name" value="Acyl_CoA_acyltransferase"/>
</dbReference>
<feature type="domain" description="BioF2-like acetyltransferase" evidence="1">
    <location>
        <begin position="96"/>
        <end position="242"/>
    </location>
</feature>
<name>A0A6J4M9Z1_9CHLR</name>
<reference evidence="2" key="1">
    <citation type="submission" date="2020-02" db="EMBL/GenBank/DDBJ databases">
        <authorList>
            <person name="Meier V. D."/>
        </authorList>
    </citation>
    <scope>NUCLEOTIDE SEQUENCE</scope>
    <source>
        <strain evidence="2">AVDCRST_MAG93</strain>
    </source>
</reference>
<organism evidence="2">
    <name type="scientific">uncultured Chloroflexia bacterium</name>
    <dbReference type="NCBI Taxonomy" id="1672391"/>
    <lineage>
        <taxon>Bacteria</taxon>
        <taxon>Bacillati</taxon>
        <taxon>Chloroflexota</taxon>
        <taxon>Chloroflexia</taxon>
        <taxon>environmental samples</taxon>
    </lineage>
</organism>
<proteinExistence type="predicted"/>
<sequence length="335" mass="38568">RGLGFSRLLFVGTGPTDYLDVLAREGWETQVLKALARTIRQMGSWQVADLQQLRPEAAAWGIRRHWDGPQLRVWQDSFPVIDVRPWDDLLQFLSGNLRSTVRRSLRRFEADGGRCELAGADDAEVAAKRLMSISREQWQERWLETGPEHWTSRYEALIAVAARRMTARELGGISEFWRDGEVIISNFWVSGRDFIGTYVLGASREALQRYQWSSLYIWDALNIARSKNCGHLDLLRGEEPYKVRWSSRISPSHRLILGRHLAFWAPYAGYHALRLKIKRLVRSESAPRWIGGAVTEFRALRRYGPASYMRSGRMADRARAIVRNVTAAANKRKSR</sequence>
<dbReference type="Pfam" id="PF13480">
    <property type="entry name" value="Acetyltransf_6"/>
    <property type="match status" value="1"/>
</dbReference>
<accession>A0A6J4M9Z1</accession>
<dbReference type="EMBL" id="CADCTR010002447">
    <property type="protein sequence ID" value="CAA9353750.1"/>
    <property type="molecule type" value="Genomic_DNA"/>
</dbReference>
<protein>
    <recommendedName>
        <fullName evidence="1">BioF2-like acetyltransferase domain-containing protein</fullName>
    </recommendedName>
</protein>
<dbReference type="InterPro" id="IPR038740">
    <property type="entry name" value="BioF2-like_GNAT_dom"/>
</dbReference>